<gene>
    <name evidence="2" type="ORF">E1N52_22365</name>
</gene>
<organism evidence="2 3">
    <name type="scientific">Paraburkholderia guartelaensis</name>
    <dbReference type="NCBI Taxonomy" id="2546446"/>
    <lineage>
        <taxon>Bacteria</taxon>
        <taxon>Pseudomonadati</taxon>
        <taxon>Pseudomonadota</taxon>
        <taxon>Betaproteobacteria</taxon>
        <taxon>Burkholderiales</taxon>
        <taxon>Burkholderiaceae</taxon>
        <taxon>Paraburkholderia</taxon>
    </lineage>
</organism>
<evidence type="ECO:0000313" key="3">
    <source>
        <dbReference type="Proteomes" id="UP000295606"/>
    </source>
</evidence>
<name>A0A4R5LC83_9BURK</name>
<accession>A0A4R5LC83</accession>
<feature type="compositionally biased region" description="Basic and acidic residues" evidence="1">
    <location>
        <begin position="218"/>
        <end position="227"/>
    </location>
</feature>
<dbReference type="EMBL" id="SMOD01000017">
    <property type="protein sequence ID" value="TDG05986.1"/>
    <property type="molecule type" value="Genomic_DNA"/>
</dbReference>
<feature type="region of interest" description="Disordered" evidence="1">
    <location>
        <begin position="53"/>
        <end position="77"/>
    </location>
</feature>
<feature type="region of interest" description="Disordered" evidence="1">
    <location>
        <begin position="144"/>
        <end position="227"/>
    </location>
</feature>
<protein>
    <submittedName>
        <fullName evidence="2">Uncharacterized protein</fullName>
    </submittedName>
</protein>
<evidence type="ECO:0000313" key="2">
    <source>
        <dbReference type="EMBL" id="TDG05986.1"/>
    </source>
</evidence>
<comment type="caution">
    <text evidence="2">The sequence shown here is derived from an EMBL/GenBank/DDBJ whole genome shotgun (WGS) entry which is preliminary data.</text>
</comment>
<proteinExistence type="predicted"/>
<feature type="compositionally biased region" description="Low complexity" evidence="1">
    <location>
        <begin position="53"/>
        <end position="62"/>
    </location>
</feature>
<dbReference type="OrthoDB" id="9087754at2"/>
<feature type="compositionally biased region" description="Basic and acidic residues" evidence="1">
    <location>
        <begin position="68"/>
        <end position="77"/>
    </location>
</feature>
<sequence>MSVTTAAVAAVEYREQWTQPDVRHGAVEKRAEASGQNALGAAAGNACVCQPAGAGPRAAATRPAPPSGDHKNQDDDGALKAGAAMLGLWPQDSENHTGHVVTGQIVRSVRHEPVAAAHAPEGGSHHAFNYGRRANVWHAPSTVARTTTDAPPHRRSAGNSKDNTRHKPVAGARLAAKIPPHSDGSRRSLATAAAHPVPHHRLVVETKPMQPKVLPNSPRRELPPILS</sequence>
<evidence type="ECO:0000256" key="1">
    <source>
        <dbReference type="SAM" id="MobiDB-lite"/>
    </source>
</evidence>
<reference evidence="2 3" key="1">
    <citation type="submission" date="2019-03" db="EMBL/GenBank/DDBJ databases">
        <title>Paraburkholderia sp. isolated from native Mimosa gymnas in Guartela State Park, Brazil.</title>
        <authorList>
            <person name="Paulitsch F."/>
            <person name="Hungria M."/>
            <person name="Delamuta J.R.M."/>
            <person name="Ribeiro R.A."/>
            <person name="Dall'Agnol R."/>
            <person name="Silva J.S.B."/>
        </authorList>
    </citation>
    <scope>NUCLEOTIDE SEQUENCE [LARGE SCALE GENOMIC DNA]</scope>
    <source>
        <strain evidence="2 3">CNPSo 3008</strain>
    </source>
</reference>
<dbReference type="Proteomes" id="UP000295606">
    <property type="component" value="Unassembled WGS sequence"/>
</dbReference>
<dbReference type="RefSeq" id="WP_133184912.1">
    <property type="nucleotide sequence ID" value="NZ_SMOD01000017.1"/>
</dbReference>
<dbReference type="AlphaFoldDB" id="A0A4R5LC83"/>